<dbReference type="Proteomes" id="UP001234297">
    <property type="component" value="Chromosome 10"/>
</dbReference>
<protein>
    <submittedName>
        <fullName evidence="1">Uncharacterized protein</fullName>
    </submittedName>
</protein>
<evidence type="ECO:0000313" key="2">
    <source>
        <dbReference type="Proteomes" id="UP001234297"/>
    </source>
</evidence>
<evidence type="ECO:0000313" key="1">
    <source>
        <dbReference type="EMBL" id="KAJ8622744.1"/>
    </source>
</evidence>
<keyword evidence="2" id="KW-1185">Reference proteome</keyword>
<comment type="caution">
    <text evidence="1">The sequence shown here is derived from an EMBL/GenBank/DDBJ whole genome shotgun (WGS) entry which is preliminary data.</text>
</comment>
<sequence length="347" mass="38819">MSMSAKQSSHLAWSWALFPLTLFLFPLLIESHPTTISQSFQFIKNLQGCHKGQTIKGLHELKKYLAKFGYLPSQSIPSNDSNNNTEHDDYFDELLESAIKTYQFNYNLNVTGLLDSKTMVNMMMPRCGVPDIVDGRSSMGSGTERRLGSFKLHIVSHYSFFPGAPKWPKSKTHLTYGFVPGVQVIDKQTLRSIFALSFARWKSVSQFTFEETQHYDSADLQIGFFRGDHGDGLPFDGPGNVLAHSFAPTTGVSHFDADETWSTKLARDSPDLESVATHEIGHLIGLGHSSVKSAIMYPVISFGVRKVKLTGDDIKGIHALYNIAWCFLSSSIFSPFPTRCTLYIVRE</sequence>
<organism evidence="1 2">
    <name type="scientific">Persea americana</name>
    <name type="common">Avocado</name>
    <dbReference type="NCBI Taxonomy" id="3435"/>
    <lineage>
        <taxon>Eukaryota</taxon>
        <taxon>Viridiplantae</taxon>
        <taxon>Streptophyta</taxon>
        <taxon>Embryophyta</taxon>
        <taxon>Tracheophyta</taxon>
        <taxon>Spermatophyta</taxon>
        <taxon>Magnoliopsida</taxon>
        <taxon>Magnoliidae</taxon>
        <taxon>Laurales</taxon>
        <taxon>Lauraceae</taxon>
        <taxon>Persea</taxon>
    </lineage>
</organism>
<reference evidence="1 2" key="1">
    <citation type="journal article" date="2022" name="Hortic Res">
        <title>A haplotype resolved chromosomal level avocado genome allows analysis of novel avocado genes.</title>
        <authorList>
            <person name="Nath O."/>
            <person name="Fletcher S.J."/>
            <person name="Hayward A."/>
            <person name="Shaw L.M."/>
            <person name="Masouleh A.K."/>
            <person name="Furtado A."/>
            <person name="Henry R.J."/>
            <person name="Mitter N."/>
        </authorList>
    </citation>
    <scope>NUCLEOTIDE SEQUENCE [LARGE SCALE GENOMIC DNA]</scope>
    <source>
        <strain evidence="2">cv. Hass</strain>
    </source>
</reference>
<dbReference type="EMBL" id="CM056818">
    <property type="protein sequence ID" value="KAJ8622744.1"/>
    <property type="molecule type" value="Genomic_DNA"/>
</dbReference>
<gene>
    <name evidence="1" type="ORF">MRB53_031273</name>
</gene>
<proteinExistence type="predicted"/>
<name>A0ACC2KNI9_PERAE</name>
<accession>A0ACC2KNI9</accession>